<accession>A0A2K5AQ48</accession>
<gene>
    <name evidence="1" type="ORF">NCAV_0583</name>
</gene>
<dbReference type="SUPFAM" id="SSF53756">
    <property type="entry name" value="UDP-Glycosyltransferase/glycogen phosphorylase"/>
    <property type="match status" value="1"/>
</dbReference>
<keyword evidence="2" id="KW-1185">Reference proteome</keyword>
<sequence>MRVAFITSESFTDKRHGGFGWLVKVFGKALAKSGFEVFIITWRDPGYPLLSM</sequence>
<proteinExistence type="predicted"/>
<name>A0A2K5AQ48_9ARCH</name>
<dbReference type="KEGG" id="ncv:NCAV_0583"/>
<protein>
    <submittedName>
        <fullName evidence="1">Uncharacterized protein</fullName>
    </submittedName>
</protein>
<evidence type="ECO:0000313" key="1">
    <source>
        <dbReference type="EMBL" id="SPC33776.1"/>
    </source>
</evidence>
<dbReference type="Proteomes" id="UP000236248">
    <property type="component" value="Chromosome NCAV"/>
</dbReference>
<reference evidence="2" key="1">
    <citation type="submission" date="2018-01" db="EMBL/GenBank/DDBJ databases">
        <authorList>
            <person name="Kerou L M."/>
        </authorList>
    </citation>
    <scope>NUCLEOTIDE SEQUENCE [LARGE SCALE GENOMIC DNA]</scope>
    <source>
        <strain evidence="2">SCU2</strain>
    </source>
</reference>
<dbReference type="AlphaFoldDB" id="A0A2K5AQ48"/>
<dbReference type="EMBL" id="LT981265">
    <property type="protein sequence ID" value="SPC33776.1"/>
    <property type="molecule type" value="Genomic_DNA"/>
</dbReference>
<organism evidence="1 2">
    <name type="scientific">Candidatus Nitrosocaldus cavascurensis</name>
    <dbReference type="NCBI Taxonomy" id="2058097"/>
    <lineage>
        <taxon>Archaea</taxon>
        <taxon>Nitrososphaerota</taxon>
        <taxon>Nitrososphaeria</taxon>
        <taxon>Candidatus Nitrosocaldales</taxon>
        <taxon>Candidatus Nitrosocaldaceae</taxon>
        <taxon>Candidatus Nitrosocaldus</taxon>
    </lineage>
</organism>
<evidence type="ECO:0000313" key="2">
    <source>
        <dbReference type="Proteomes" id="UP000236248"/>
    </source>
</evidence>